<keyword evidence="3" id="KW-1185">Reference proteome</keyword>
<dbReference type="AlphaFoldDB" id="A0AAN9XTQ3"/>
<evidence type="ECO:0000313" key="2">
    <source>
        <dbReference type="EMBL" id="KAK7407648.1"/>
    </source>
</evidence>
<dbReference type="EMBL" id="JAYMYS010000002">
    <property type="protein sequence ID" value="KAK7407648.1"/>
    <property type="molecule type" value="Genomic_DNA"/>
</dbReference>
<evidence type="ECO:0000313" key="3">
    <source>
        <dbReference type="Proteomes" id="UP001386955"/>
    </source>
</evidence>
<accession>A0AAN9XTQ3</accession>
<feature type="region of interest" description="Disordered" evidence="1">
    <location>
        <begin position="80"/>
        <end position="112"/>
    </location>
</feature>
<reference evidence="2 3" key="1">
    <citation type="submission" date="2024-01" db="EMBL/GenBank/DDBJ databases">
        <title>The genomes of 5 underutilized Papilionoideae crops provide insights into root nodulation and disease resistanc.</title>
        <authorList>
            <person name="Jiang F."/>
        </authorList>
    </citation>
    <scope>NUCLEOTIDE SEQUENCE [LARGE SCALE GENOMIC DNA]</scope>
    <source>
        <strain evidence="2">DUOXIRENSHENG_FW03</strain>
        <tissue evidence="2">Leaves</tissue>
    </source>
</reference>
<organism evidence="2 3">
    <name type="scientific">Psophocarpus tetragonolobus</name>
    <name type="common">Winged bean</name>
    <name type="synonym">Dolichos tetragonolobus</name>
    <dbReference type="NCBI Taxonomy" id="3891"/>
    <lineage>
        <taxon>Eukaryota</taxon>
        <taxon>Viridiplantae</taxon>
        <taxon>Streptophyta</taxon>
        <taxon>Embryophyta</taxon>
        <taxon>Tracheophyta</taxon>
        <taxon>Spermatophyta</taxon>
        <taxon>Magnoliopsida</taxon>
        <taxon>eudicotyledons</taxon>
        <taxon>Gunneridae</taxon>
        <taxon>Pentapetalae</taxon>
        <taxon>rosids</taxon>
        <taxon>fabids</taxon>
        <taxon>Fabales</taxon>
        <taxon>Fabaceae</taxon>
        <taxon>Papilionoideae</taxon>
        <taxon>50 kb inversion clade</taxon>
        <taxon>NPAAA clade</taxon>
        <taxon>indigoferoid/millettioid clade</taxon>
        <taxon>Phaseoleae</taxon>
        <taxon>Psophocarpus</taxon>
    </lineage>
</organism>
<evidence type="ECO:0000256" key="1">
    <source>
        <dbReference type="SAM" id="MobiDB-lite"/>
    </source>
</evidence>
<dbReference type="Proteomes" id="UP001386955">
    <property type="component" value="Unassembled WGS sequence"/>
</dbReference>
<name>A0AAN9XTQ3_PSOTE</name>
<gene>
    <name evidence="2" type="ORF">VNO78_09629</name>
</gene>
<sequence>MTKGSVLDHGSLEIQGLGARVDQESCGRIYELGMVGNVGVYRDDGVDFVGALLVNGGSVSKGAGSEVGCDLKKGLEDVQEDLKGRQRRTTPGGSNSLQHEECDLVGAHAQSA</sequence>
<comment type="caution">
    <text evidence="2">The sequence shown here is derived from an EMBL/GenBank/DDBJ whole genome shotgun (WGS) entry which is preliminary data.</text>
</comment>
<proteinExistence type="predicted"/>
<protein>
    <submittedName>
        <fullName evidence="2">Uncharacterized protein</fullName>
    </submittedName>
</protein>